<keyword evidence="8 9" id="KW-0472">Membrane</keyword>
<keyword evidence="3 10" id="KW-0328">Glycosyltransferase</keyword>
<protein>
    <submittedName>
        <fullName evidence="10">Alg9-like mannosyltransferase family protein</fullName>
    </submittedName>
</protein>
<keyword evidence="6" id="KW-0256">Endoplasmic reticulum</keyword>
<evidence type="ECO:0000256" key="8">
    <source>
        <dbReference type="ARBA" id="ARBA00023136"/>
    </source>
</evidence>
<feature type="transmembrane region" description="Helical" evidence="9">
    <location>
        <begin position="321"/>
        <end position="342"/>
    </location>
</feature>
<evidence type="ECO:0000256" key="1">
    <source>
        <dbReference type="ARBA" id="ARBA00004127"/>
    </source>
</evidence>
<feature type="transmembrane region" description="Helical" evidence="9">
    <location>
        <begin position="21"/>
        <end position="42"/>
    </location>
</feature>
<dbReference type="PANTHER" id="PTHR22760">
    <property type="entry name" value="GLYCOSYLTRANSFERASE"/>
    <property type="match status" value="1"/>
</dbReference>
<keyword evidence="7 9" id="KW-1133">Transmembrane helix</keyword>
<dbReference type="KEGG" id="vgo:GJW-30_1_04340"/>
<feature type="transmembrane region" description="Helical" evidence="9">
    <location>
        <begin position="217"/>
        <end position="239"/>
    </location>
</feature>
<evidence type="ECO:0000256" key="7">
    <source>
        <dbReference type="ARBA" id="ARBA00022989"/>
    </source>
</evidence>
<evidence type="ECO:0000256" key="9">
    <source>
        <dbReference type="SAM" id="Phobius"/>
    </source>
</evidence>
<evidence type="ECO:0000256" key="3">
    <source>
        <dbReference type="ARBA" id="ARBA00022676"/>
    </source>
</evidence>
<feature type="transmembrane region" description="Helical" evidence="9">
    <location>
        <begin position="297"/>
        <end position="315"/>
    </location>
</feature>
<comment type="subcellular location">
    <subcellularLocation>
        <location evidence="1">Endomembrane system</location>
        <topology evidence="1">Multi-pass membrane protein</topology>
    </subcellularLocation>
    <subcellularLocation>
        <location evidence="2">Endoplasmic reticulum membrane</location>
    </subcellularLocation>
</comment>
<reference evidence="10 11" key="1">
    <citation type="submission" date="2015-08" db="EMBL/GenBank/DDBJ databases">
        <title>Investigation of the bacterial diversity of lava forest soil.</title>
        <authorList>
            <person name="Lee J.S."/>
        </authorList>
    </citation>
    <scope>NUCLEOTIDE SEQUENCE [LARGE SCALE GENOMIC DNA]</scope>
    <source>
        <strain evidence="10 11">GJW-30</strain>
    </source>
</reference>
<dbReference type="GO" id="GO:0012505">
    <property type="term" value="C:endomembrane system"/>
    <property type="evidence" value="ECO:0007669"/>
    <property type="project" value="UniProtKB-SubCell"/>
</dbReference>
<feature type="transmembrane region" description="Helical" evidence="9">
    <location>
        <begin position="354"/>
        <end position="374"/>
    </location>
</feature>
<dbReference type="Pfam" id="PF03901">
    <property type="entry name" value="Glyco_transf_22"/>
    <property type="match status" value="1"/>
</dbReference>
<evidence type="ECO:0000256" key="4">
    <source>
        <dbReference type="ARBA" id="ARBA00022679"/>
    </source>
</evidence>
<keyword evidence="11" id="KW-1185">Reference proteome</keyword>
<evidence type="ECO:0000256" key="2">
    <source>
        <dbReference type="ARBA" id="ARBA00004586"/>
    </source>
</evidence>
<proteinExistence type="predicted"/>
<evidence type="ECO:0000313" key="10">
    <source>
        <dbReference type="EMBL" id="BAT61779.1"/>
    </source>
</evidence>
<feature type="transmembrane region" description="Helical" evidence="9">
    <location>
        <begin position="267"/>
        <end position="290"/>
    </location>
</feature>
<name>A0A0S3Q0W6_9BRAD</name>
<dbReference type="Proteomes" id="UP000236884">
    <property type="component" value="Chromosome"/>
</dbReference>
<feature type="transmembrane region" description="Helical" evidence="9">
    <location>
        <begin position="182"/>
        <end position="210"/>
    </location>
</feature>
<sequence>MIASVDRATPDDLDLSTRQQNLVLAALLVFALALRIVSFLYLPGPHFPDEVYQSFEQAHRWAFGSGVLPWEFRTGIRSPVLPGLLSGLFAIVEPWVGGPIGYLVVARTFLAGLSLVAVAAVYRMGLRESIMHGVIAGFVAATWFEIVYFAGRPLTEAIATTFLVVGLALATPTQAFSIQRLVAIGACFGFCVMLRIQLAPALLVGAIIIARTDLRSWPWLAVGGCLPIAIFGLADWYWWGSPFASYWRSIVANVIEGRASQYGTSPFSAYLSIILGVIWTGVGAILLVLCMLRWRASMLWIAVALAIIVTHSLIPHKEYRFVFPATVCLAIVAALSSADLLRAALRKNMLPFDAFAATRLACLIWLVTSASLFVSPSFREPRTDRAPFDAQFEIAKVPELCGLLVHLHHWTEFGGQAYMHRAVPLYFIPISSQVADTTPAYNVILTRRYAVSQMPKDYTLQRCFDSDQGEASNACILKRAGTCTPNPALELNQHLIKTTE</sequence>
<dbReference type="EMBL" id="AP014946">
    <property type="protein sequence ID" value="BAT61779.1"/>
    <property type="molecule type" value="Genomic_DNA"/>
</dbReference>
<gene>
    <name evidence="10" type="ORF">GJW-30_1_04340</name>
</gene>
<dbReference type="GO" id="GO:0000030">
    <property type="term" value="F:mannosyltransferase activity"/>
    <property type="evidence" value="ECO:0007669"/>
    <property type="project" value="TreeGrafter"/>
</dbReference>
<dbReference type="AlphaFoldDB" id="A0A0S3Q0W6"/>
<dbReference type="InterPro" id="IPR005599">
    <property type="entry name" value="GPI_mannosylTrfase"/>
</dbReference>
<evidence type="ECO:0000256" key="6">
    <source>
        <dbReference type="ARBA" id="ARBA00022824"/>
    </source>
</evidence>
<keyword evidence="5 9" id="KW-0812">Transmembrane</keyword>
<evidence type="ECO:0000256" key="5">
    <source>
        <dbReference type="ARBA" id="ARBA00022692"/>
    </source>
</evidence>
<keyword evidence="4 10" id="KW-0808">Transferase</keyword>
<feature type="transmembrane region" description="Helical" evidence="9">
    <location>
        <begin position="104"/>
        <end position="124"/>
    </location>
</feature>
<evidence type="ECO:0000313" key="11">
    <source>
        <dbReference type="Proteomes" id="UP000236884"/>
    </source>
</evidence>
<accession>A0A0S3Q0W6</accession>
<organism evidence="10 11">
    <name type="scientific">Variibacter gotjawalensis</name>
    <dbReference type="NCBI Taxonomy" id="1333996"/>
    <lineage>
        <taxon>Bacteria</taxon>
        <taxon>Pseudomonadati</taxon>
        <taxon>Pseudomonadota</taxon>
        <taxon>Alphaproteobacteria</taxon>
        <taxon>Hyphomicrobiales</taxon>
        <taxon>Nitrobacteraceae</taxon>
        <taxon>Variibacter</taxon>
    </lineage>
</organism>
<feature type="transmembrane region" description="Helical" evidence="9">
    <location>
        <begin position="130"/>
        <end position="150"/>
    </location>
</feature>